<dbReference type="Proteomes" id="UP000663836">
    <property type="component" value="Unassembled WGS sequence"/>
</dbReference>
<proteinExistence type="predicted"/>
<comment type="caution">
    <text evidence="1">The sequence shown here is derived from an EMBL/GenBank/DDBJ whole genome shotgun (WGS) entry which is preliminary data.</text>
</comment>
<sequence>MIPPNIPPTKLPTPGIILHIAASIAAPAYEPTKLLI</sequence>
<protein>
    <submittedName>
        <fullName evidence="1">Uncharacterized protein</fullName>
    </submittedName>
</protein>
<name>A0A820E332_9BILA</name>
<accession>A0A820E332</accession>
<organism evidence="1 2">
    <name type="scientific">Rotaria sordida</name>
    <dbReference type="NCBI Taxonomy" id="392033"/>
    <lineage>
        <taxon>Eukaryota</taxon>
        <taxon>Metazoa</taxon>
        <taxon>Spiralia</taxon>
        <taxon>Gnathifera</taxon>
        <taxon>Rotifera</taxon>
        <taxon>Eurotatoria</taxon>
        <taxon>Bdelloidea</taxon>
        <taxon>Philodinida</taxon>
        <taxon>Philodinidae</taxon>
        <taxon>Rotaria</taxon>
    </lineage>
</organism>
<gene>
    <name evidence="1" type="ORF">JBS370_LOCUS38342</name>
</gene>
<dbReference type="AlphaFoldDB" id="A0A820E332"/>
<feature type="non-terminal residue" evidence="1">
    <location>
        <position position="36"/>
    </location>
</feature>
<evidence type="ECO:0000313" key="1">
    <source>
        <dbReference type="EMBL" id="CAF4241857.1"/>
    </source>
</evidence>
<reference evidence="1" key="1">
    <citation type="submission" date="2021-02" db="EMBL/GenBank/DDBJ databases">
        <authorList>
            <person name="Nowell W R."/>
        </authorList>
    </citation>
    <scope>NUCLEOTIDE SEQUENCE</scope>
</reference>
<evidence type="ECO:0000313" key="2">
    <source>
        <dbReference type="Proteomes" id="UP000663836"/>
    </source>
</evidence>
<dbReference type="EMBL" id="CAJOBD010020643">
    <property type="protein sequence ID" value="CAF4241857.1"/>
    <property type="molecule type" value="Genomic_DNA"/>
</dbReference>